<proteinExistence type="predicted"/>
<evidence type="ECO:0008006" key="4">
    <source>
        <dbReference type="Google" id="ProtNLM"/>
    </source>
</evidence>
<keyword evidence="1" id="KW-0175">Coiled coil</keyword>
<dbReference type="Proteomes" id="UP000247409">
    <property type="component" value="Unassembled WGS sequence"/>
</dbReference>
<dbReference type="Gene3D" id="1.20.1270.60">
    <property type="entry name" value="Arfaptin homology (AH) domain/BAR domain"/>
    <property type="match status" value="1"/>
</dbReference>
<dbReference type="OrthoDB" id="10521681at2759"/>
<evidence type="ECO:0000313" key="3">
    <source>
        <dbReference type="Proteomes" id="UP000247409"/>
    </source>
</evidence>
<gene>
    <name evidence="2" type="ORF">BWQ96_03710</name>
</gene>
<comment type="caution">
    <text evidence="2">The sequence shown here is derived from an EMBL/GenBank/DDBJ whole genome shotgun (WGS) entry which is preliminary data.</text>
</comment>
<dbReference type="EMBL" id="NBIV01000037">
    <property type="protein sequence ID" value="PXF46475.1"/>
    <property type="molecule type" value="Genomic_DNA"/>
</dbReference>
<sequence length="209" mass="23896">MEKKALLREKASLKRALEFLHTGKAAWTQVTKTQLDFNEHILAESDMSSIVHEVAKKEANSMRNLHSEAHDAFLSKSPSLVVDKEVREYLKELEDIEKHFKDVEASFSEVMRYEKKVDKLKSKSKTGEKIKRNIDKMAANRAEHDAKLNSVVPKMKAARERFDSMLGKVQYTFWMSQDKYSQLVNPHTESMTHAVAAAKDENTALAVSE</sequence>
<name>A0A2V3IWK4_9FLOR</name>
<evidence type="ECO:0000256" key="1">
    <source>
        <dbReference type="SAM" id="Coils"/>
    </source>
</evidence>
<protein>
    <recommendedName>
        <fullName evidence="4">BAR domain-containing protein</fullName>
    </recommendedName>
</protein>
<reference evidence="2 3" key="1">
    <citation type="journal article" date="2018" name="Mol. Biol. Evol.">
        <title>Analysis of the draft genome of the red seaweed Gracilariopsis chorda provides insights into genome size evolution in Rhodophyta.</title>
        <authorList>
            <person name="Lee J."/>
            <person name="Yang E.C."/>
            <person name="Graf L."/>
            <person name="Yang J.H."/>
            <person name="Qiu H."/>
            <person name="Zel Zion U."/>
            <person name="Chan C.X."/>
            <person name="Stephens T.G."/>
            <person name="Weber A.P.M."/>
            <person name="Boo G.H."/>
            <person name="Boo S.M."/>
            <person name="Kim K.M."/>
            <person name="Shin Y."/>
            <person name="Jung M."/>
            <person name="Lee S.J."/>
            <person name="Yim H.S."/>
            <person name="Lee J.H."/>
            <person name="Bhattacharya D."/>
            <person name="Yoon H.S."/>
        </authorList>
    </citation>
    <scope>NUCLEOTIDE SEQUENCE [LARGE SCALE GENOMIC DNA]</scope>
    <source>
        <strain evidence="2 3">SKKU-2015</strain>
        <tissue evidence="2">Whole body</tissue>
    </source>
</reference>
<keyword evidence="3" id="KW-1185">Reference proteome</keyword>
<dbReference type="AlphaFoldDB" id="A0A2V3IWK4"/>
<feature type="coiled-coil region" evidence="1">
    <location>
        <begin position="86"/>
        <end position="123"/>
    </location>
</feature>
<evidence type="ECO:0000313" key="2">
    <source>
        <dbReference type="EMBL" id="PXF46475.1"/>
    </source>
</evidence>
<accession>A0A2V3IWK4</accession>
<dbReference type="InterPro" id="IPR027267">
    <property type="entry name" value="AH/BAR_dom_sf"/>
</dbReference>
<organism evidence="2 3">
    <name type="scientific">Gracilariopsis chorda</name>
    <dbReference type="NCBI Taxonomy" id="448386"/>
    <lineage>
        <taxon>Eukaryota</taxon>
        <taxon>Rhodophyta</taxon>
        <taxon>Florideophyceae</taxon>
        <taxon>Rhodymeniophycidae</taxon>
        <taxon>Gracilariales</taxon>
        <taxon>Gracilariaceae</taxon>
        <taxon>Gracilariopsis</taxon>
    </lineage>
</organism>